<accession>A0A9J7N5H1</accession>
<dbReference type="PANTHER" id="PTHR36867:SF1">
    <property type="entry name" value="RIKEN CDNA 2610318N02 GENE"/>
    <property type="match status" value="1"/>
</dbReference>
<reference evidence="3 4" key="2">
    <citation type="submission" date="2025-04" db="UniProtKB">
        <authorList>
            <consortium name="RefSeq"/>
        </authorList>
    </citation>
    <scope>IDENTIFICATION</scope>
    <source>
        <strain evidence="3 4">S238N-H82</strain>
        <tissue evidence="3 4">Testes</tissue>
    </source>
</reference>
<organism evidence="2 4">
    <name type="scientific">Branchiostoma floridae</name>
    <name type="common">Florida lancelet</name>
    <name type="synonym">Amphioxus</name>
    <dbReference type="NCBI Taxonomy" id="7739"/>
    <lineage>
        <taxon>Eukaryota</taxon>
        <taxon>Metazoa</taxon>
        <taxon>Chordata</taxon>
        <taxon>Cephalochordata</taxon>
        <taxon>Leptocardii</taxon>
        <taxon>Amphioxiformes</taxon>
        <taxon>Branchiostomatidae</taxon>
        <taxon>Branchiostoma</taxon>
    </lineage>
</organism>
<dbReference type="AlphaFoldDB" id="A0A9J7N5H1"/>
<dbReference type="Proteomes" id="UP000001554">
    <property type="component" value="Chromosome 11"/>
</dbReference>
<feature type="compositionally biased region" description="Polar residues" evidence="1">
    <location>
        <begin position="136"/>
        <end position="153"/>
    </location>
</feature>
<feature type="region of interest" description="Disordered" evidence="1">
    <location>
        <begin position="283"/>
        <end position="305"/>
    </location>
</feature>
<gene>
    <name evidence="3 4" type="primary">LOC118425730</name>
</gene>
<dbReference type="PANTHER" id="PTHR36867">
    <property type="entry name" value="MCG131172, ISOFORM CRA_A"/>
    <property type="match status" value="1"/>
</dbReference>
<feature type="region of interest" description="Disordered" evidence="1">
    <location>
        <begin position="116"/>
        <end position="173"/>
    </location>
</feature>
<dbReference type="OMA" id="NRRCKSI"/>
<evidence type="ECO:0000256" key="1">
    <source>
        <dbReference type="SAM" id="MobiDB-lite"/>
    </source>
</evidence>
<protein>
    <submittedName>
        <fullName evidence="3 4">Shootin-1-like</fullName>
    </submittedName>
</protein>
<keyword evidence="2" id="KW-1185">Reference proteome</keyword>
<dbReference type="OrthoDB" id="9836384at2759"/>
<proteinExistence type="predicted"/>
<evidence type="ECO:0000313" key="2">
    <source>
        <dbReference type="Proteomes" id="UP000001554"/>
    </source>
</evidence>
<feature type="compositionally biased region" description="Basic and acidic residues" evidence="1">
    <location>
        <begin position="116"/>
        <end position="128"/>
    </location>
</feature>
<evidence type="ECO:0000313" key="3">
    <source>
        <dbReference type="RefSeq" id="XP_035690679.1"/>
    </source>
</evidence>
<evidence type="ECO:0000313" key="4">
    <source>
        <dbReference type="RefSeq" id="XP_035690680.1"/>
    </source>
</evidence>
<sequence>MELLDEFDPALPMGAHYCSNKLTAEEYEQQGSEATRQALMELQETMKQNPELYRQVLGKKRIDEGNVFSKLKGKLMTAVKGDEYGREKVTELETQVKMAELHEEMFKVYEYAQEERTMTRKSKRLAEKRAKKVKEQPTTPEKSASSEGDTYTTPPQFVPPPPPPYPPPVLGTPMALRERTNMQSTPAPAAIAKKKTSDKNGLMHGSSTSINSVHSELLASNQMLRLRPTRVKRSPGGTPYYRPRHARPKLKAVEMSYDSVSSFNLSSPFSLFNCSLLQKFRNARSPASPADNVPDSPHSPANFSP</sequence>
<reference evidence="2" key="1">
    <citation type="journal article" date="2020" name="Nat. Ecol. Evol.">
        <title>Deeply conserved synteny resolves early events in vertebrate evolution.</title>
        <authorList>
            <person name="Simakov O."/>
            <person name="Marletaz F."/>
            <person name="Yue J.X."/>
            <person name="O'Connell B."/>
            <person name="Jenkins J."/>
            <person name="Brandt A."/>
            <person name="Calef R."/>
            <person name="Tung C.H."/>
            <person name="Huang T.K."/>
            <person name="Schmutz J."/>
            <person name="Satoh N."/>
            <person name="Yu J.K."/>
            <person name="Putnam N.H."/>
            <person name="Green R.E."/>
            <person name="Rokhsar D.S."/>
        </authorList>
    </citation>
    <scope>NUCLEOTIDE SEQUENCE [LARGE SCALE GENOMIC DNA]</scope>
    <source>
        <strain evidence="2">S238N-H82</strain>
    </source>
</reference>
<name>A0A9J7N5H1_BRAFL</name>
<feature type="compositionally biased region" description="Pro residues" evidence="1">
    <location>
        <begin position="156"/>
        <end position="170"/>
    </location>
</feature>
<dbReference type="RefSeq" id="XP_035690679.1">
    <property type="nucleotide sequence ID" value="XM_035834786.1"/>
</dbReference>
<dbReference type="KEGG" id="bfo:118425730"/>
<dbReference type="RefSeq" id="XP_035690680.1">
    <property type="nucleotide sequence ID" value="XM_035834787.1"/>
</dbReference>
<dbReference type="GeneID" id="118425730"/>